<proteinExistence type="predicted"/>
<feature type="region of interest" description="Disordered" evidence="1">
    <location>
        <begin position="245"/>
        <end position="266"/>
    </location>
</feature>
<name>A0A6J7WJL9_9CAUD</name>
<dbReference type="EMBL" id="LR798226">
    <property type="protein sequence ID" value="CAB5206984.1"/>
    <property type="molecule type" value="Genomic_DNA"/>
</dbReference>
<evidence type="ECO:0000256" key="1">
    <source>
        <dbReference type="SAM" id="MobiDB-lite"/>
    </source>
</evidence>
<accession>A0A6J7WJL9</accession>
<sequence length="266" mass="28034">MSTTIAALSSPSINYGEFIRLTTSTNAGAFIIGNPYTIQVVGTTNFVAIGAASNTVGVTFIATGVGTGTGIAGNVYTFCNAASPITVNGITFSNLGSLLSIGDIKRETKATSGDLTISLTGVDGANVAVILGADIKGSLVEVWRGFFDSNNQIITSPTLQFFKRYQGYVGNFSVTEDWNEKARVRTATCSISCSSFRTILQNRISGLKTNPTVWKNFYPGDTSMDRVPVIASTFFDFGSPPIISSQAATDAPSDYSGADPWNGQGY</sequence>
<gene>
    <name evidence="2" type="ORF">UFOVP183_6</name>
</gene>
<evidence type="ECO:0000313" key="2">
    <source>
        <dbReference type="EMBL" id="CAB5206984.1"/>
    </source>
</evidence>
<organism evidence="2">
    <name type="scientific">uncultured Caudovirales phage</name>
    <dbReference type="NCBI Taxonomy" id="2100421"/>
    <lineage>
        <taxon>Viruses</taxon>
        <taxon>Duplodnaviria</taxon>
        <taxon>Heunggongvirae</taxon>
        <taxon>Uroviricota</taxon>
        <taxon>Caudoviricetes</taxon>
        <taxon>Peduoviridae</taxon>
        <taxon>Maltschvirus</taxon>
        <taxon>Maltschvirus maltsch</taxon>
    </lineage>
</organism>
<protein>
    <submittedName>
        <fullName evidence="2">Uncharacterized protein</fullName>
    </submittedName>
</protein>
<reference evidence="2" key="1">
    <citation type="submission" date="2020-05" db="EMBL/GenBank/DDBJ databases">
        <authorList>
            <person name="Chiriac C."/>
            <person name="Salcher M."/>
            <person name="Ghai R."/>
            <person name="Kavagutti S V."/>
        </authorList>
    </citation>
    <scope>NUCLEOTIDE SEQUENCE</scope>
</reference>